<dbReference type="Proteomes" id="UP000001542">
    <property type="component" value="Unassembled WGS sequence"/>
</dbReference>
<name>A2FFV8_TRIV3</name>
<evidence type="ECO:0000313" key="4">
    <source>
        <dbReference type="EMBL" id="EAX96219.1"/>
    </source>
</evidence>
<dbReference type="RefSeq" id="XP_001309149.1">
    <property type="nucleotide sequence ID" value="XM_001309148.1"/>
</dbReference>
<dbReference type="Gene3D" id="1.25.40.20">
    <property type="entry name" value="Ankyrin repeat-containing domain"/>
    <property type="match status" value="4"/>
</dbReference>
<dbReference type="AlphaFoldDB" id="A2FFV8"/>
<dbReference type="OrthoDB" id="341259at2759"/>
<keyword evidence="5" id="KW-1185">Reference proteome</keyword>
<protein>
    <submittedName>
        <fullName evidence="4">Uncharacterized protein</fullName>
    </submittedName>
</protein>
<sequence length="1169" mass="132312">MKASLEERLNFESLGAKEIHYLCATDNHSRLNEYLSSFPDDVKEDILMERDYYGNTGLHYAAMTSSYLVTDYMLTFFYNDKLQNLDGVTPLHIAAKIGDMDMLQGLNKNQTIAKVKSNMGWLPIHYAVFNNQIKAVEFFIKEYPSCINACITKMDPSFSTFHLSKWSFTSPLDMAKLRGFSALEKLLEDHNALSSLHACCATHNLLGVSYYLSTEKSKKALLNSTAAPFECTPLHIAASLGDAQICHCLVNSGAKCDMLDSHGFFPLEAAVVSQSRMTVRVILSASNRNAIIGAAFLAASLKNEDILIDLISDFLLNEIDYKRDSLLICAIKNKFSKAARKLIEIGADISYKNSSGATALHIAAALNLVEIVILIGQKGGVNDLDNYGRTPLMYATLNLSRDSFFALVQLNADINTVDKFGMPVFPLSIAQGLRIISASPEMYHGRYTIRLRDFLESFRSEEYVCKVTPYGIPENIKEHKTKFSIINDTVYESLKGPSKIIPILEEITILHAITVFTTNVQHLQHALSPARHLTDTPDKRGRNPIHMAALVSNEACLEFLLRSNANVRAVDNDGNNVLHLMQNDKMAPLVNYIYENFSLPTIIQNKNGDLPIHIACRNKAMELLKALCNNSKMSEYLSLRNNDGETAVDCAVKSGAINCMNFLYVCGVQNPLIQAVIERDKNAVNKLLEDGVSIDSADINQMSPLHHAAAMGDLEMIKLLLEKNASVSMQSKKGWTLLHYAASKNNTEAIILIASRMKLNAWTWDYQKQAFIECQDMNCKKICFSIWKRWQLLGELAEHLSHFGDDFTLMKQTIGFYQDKCEVYPAYITFATNFEQIIKRFVHFVKEGTSSSPSLHHALSMMTNVNIVKYIESCNSNFKFFVQMNDPKNKSNFDVVKTVFILFDIFPMITLIWRYIDVLRQFLIPQLDNINLIEKIINKFKAQYNFASDFLTNMRKPILKLINFNQDTHGKPYFYAKAEATELSNASTASFCNHFNEAYLRIFNTQTPMPREIPFKQNDNLMILVHNEMIKISTNKKSFELPYNFVHIRNHRDCVVLIVTPLGSIKLTFKDPVVASEFIRAVSWRALHENPQITGISQMETEKDKLFEVLVAYQLASQRFLNIRMMNVRAHSIDACSDIVREYMFDTFSSHILSMTVSAGDIPDNYIVI</sequence>
<evidence type="ECO:0000256" key="1">
    <source>
        <dbReference type="ARBA" id="ARBA00022737"/>
    </source>
</evidence>
<proteinExistence type="predicted"/>
<dbReference type="SUPFAM" id="SSF48403">
    <property type="entry name" value="Ankyrin repeat"/>
    <property type="match status" value="2"/>
</dbReference>
<dbReference type="Pfam" id="PF00023">
    <property type="entry name" value="Ank"/>
    <property type="match status" value="1"/>
</dbReference>
<dbReference type="Pfam" id="PF12796">
    <property type="entry name" value="Ank_2"/>
    <property type="match status" value="5"/>
</dbReference>
<evidence type="ECO:0000256" key="2">
    <source>
        <dbReference type="ARBA" id="ARBA00023043"/>
    </source>
</evidence>
<feature type="repeat" description="ANK" evidence="3">
    <location>
        <begin position="700"/>
        <end position="732"/>
    </location>
</feature>
<dbReference type="VEuPathDB" id="TrichDB:TVAG_227140"/>
<dbReference type="PROSITE" id="PS50297">
    <property type="entry name" value="ANK_REP_REGION"/>
    <property type="match status" value="4"/>
</dbReference>
<keyword evidence="1" id="KW-0677">Repeat</keyword>
<dbReference type="SMART" id="SM00248">
    <property type="entry name" value="ANK"/>
    <property type="match status" value="13"/>
</dbReference>
<dbReference type="SMR" id="A2FFV8"/>
<dbReference type="VEuPathDB" id="TrichDB:TVAGG3_0803070"/>
<reference evidence="4" key="1">
    <citation type="submission" date="2006-10" db="EMBL/GenBank/DDBJ databases">
        <authorList>
            <person name="Amadeo P."/>
            <person name="Zhao Q."/>
            <person name="Wortman J."/>
            <person name="Fraser-Liggett C."/>
            <person name="Carlton J."/>
        </authorList>
    </citation>
    <scope>NUCLEOTIDE SEQUENCE</scope>
    <source>
        <strain evidence="4">G3</strain>
    </source>
</reference>
<dbReference type="eggNOG" id="KOG0504">
    <property type="taxonomic scope" value="Eukaryota"/>
</dbReference>
<dbReference type="PROSITE" id="PS50088">
    <property type="entry name" value="ANK_REPEAT"/>
    <property type="match status" value="5"/>
</dbReference>
<dbReference type="InParanoid" id="A2FFV8"/>
<keyword evidence="2 3" id="KW-0040">ANK repeat</keyword>
<evidence type="ECO:0000313" key="5">
    <source>
        <dbReference type="Proteomes" id="UP000001542"/>
    </source>
</evidence>
<dbReference type="KEGG" id="tva:4753987"/>
<dbReference type="PANTHER" id="PTHR24198:SF165">
    <property type="entry name" value="ANKYRIN REPEAT-CONTAINING PROTEIN-RELATED"/>
    <property type="match status" value="1"/>
</dbReference>
<reference evidence="4" key="2">
    <citation type="journal article" date="2007" name="Science">
        <title>Draft genome sequence of the sexually transmitted pathogen Trichomonas vaginalis.</title>
        <authorList>
            <person name="Carlton J.M."/>
            <person name="Hirt R.P."/>
            <person name="Silva J.C."/>
            <person name="Delcher A.L."/>
            <person name="Schatz M."/>
            <person name="Zhao Q."/>
            <person name="Wortman J.R."/>
            <person name="Bidwell S.L."/>
            <person name="Alsmark U.C.M."/>
            <person name="Besteiro S."/>
            <person name="Sicheritz-Ponten T."/>
            <person name="Noel C.J."/>
            <person name="Dacks J.B."/>
            <person name="Foster P.G."/>
            <person name="Simillion C."/>
            <person name="Van de Peer Y."/>
            <person name="Miranda-Saavedra D."/>
            <person name="Barton G.J."/>
            <person name="Westrop G.D."/>
            <person name="Mueller S."/>
            <person name="Dessi D."/>
            <person name="Fiori P.L."/>
            <person name="Ren Q."/>
            <person name="Paulsen I."/>
            <person name="Zhang H."/>
            <person name="Bastida-Corcuera F.D."/>
            <person name="Simoes-Barbosa A."/>
            <person name="Brown M.T."/>
            <person name="Hayes R.D."/>
            <person name="Mukherjee M."/>
            <person name="Okumura C.Y."/>
            <person name="Schneider R."/>
            <person name="Smith A.J."/>
            <person name="Vanacova S."/>
            <person name="Villalvazo M."/>
            <person name="Haas B.J."/>
            <person name="Pertea M."/>
            <person name="Feldblyum T.V."/>
            <person name="Utterback T.R."/>
            <person name="Shu C.L."/>
            <person name="Osoegawa K."/>
            <person name="de Jong P.J."/>
            <person name="Hrdy I."/>
            <person name="Horvathova L."/>
            <person name="Zubacova Z."/>
            <person name="Dolezal P."/>
            <person name="Malik S.B."/>
            <person name="Logsdon J.M. Jr."/>
            <person name="Henze K."/>
            <person name="Gupta A."/>
            <person name="Wang C.C."/>
            <person name="Dunne R.L."/>
            <person name="Upcroft J.A."/>
            <person name="Upcroft P."/>
            <person name="White O."/>
            <person name="Salzberg S.L."/>
            <person name="Tang P."/>
            <person name="Chiu C.-H."/>
            <person name="Lee Y.-S."/>
            <person name="Embley T.M."/>
            <person name="Coombs G.H."/>
            <person name="Mottram J.C."/>
            <person name="Tachezy J."/>
            <person name="Fraser-Liggett C.M."/>
            <person name="Johnson P.J."/>
        </authorList>
    </citation>
    <scope>NUCLEOTIDE SEQUENCE [LARGE SCALE GENOMIC DNA]</scope>
    <source>
        <strain evidence="4">G3</strain>
    </source>
</reference>
<dbReference type="EMBL" id="DS113769">
    <property type="protein sequence ID" value="EAX96219.1"/>
    <property type="molecule type" value="Genomic_DNA"/>
</dbReference>
<feature type="repeat" description="ANK" evidence="3">
    <location>
        <begin position="540"/>
        <end position="572"/>
    </location>
</feature>
<feature type="repeat" description="ANK" evidence="3">
    <location>
        <begin position="86"/>
        <end position="118"/>
    </location>
</feature>
<dbReference type="PANTHER" id="PTHR24198">
    <property type="entry name" value="ANKYRIN REPEAT AND PROTEIN KINASE DOMAIN-CONTAINING PROTEIN"/>
    <property type="match status" value="1"/>
</dbReference>
<feature type="repeat" description="ANK" evidence="3">
    <location>
        <begin position="387"/>
        <end position="419"/>
    </location>
</feature>
<accession>A2FFV8</accession>
<dbReference type="InterPro" id="IPR002110">
    <property type="entry name" value="Ankyrin_rpt"/>
</dbReference>
<dbReference type="STRING" id="5722.A2FFV8"/>
<evidence type="ECO:0000256" key="3">
    <source>
        <dbReference type="PROSITE-ProRule" id="PRU00023"/>
    </source>
</evidence>
<dbReference type="InterPro" id="IPR036770">
    <property type="entry name" value="Ankyrin_rpt-contain_sf"/>
</dbReference>
<gene>
    <name evidence="4" type="ORF">TVAG_227140</name>
</gene>
<feature type="repeat" description="ANK" evidence="3">
    <location>
        <begin position="232"/>
        <end position="261"/>
    </location>
</feature>
<organism evidence="4 5">
    <name type="scientific">Trichomonas vaginalis (strain ATCC PRA-98 / G3)</name>
    <dbReference type="NCBI Taxonomy" id="412133"/>
    <lineage>
        <taxon>Eukaryota</taxon>
        <taxon>Metamonada</taxon>
        <taxon>Parabasalia</taxon>
        <taxon>Trichomonadida</taxon>
        <taxon>Trichomonadidae</taxon>
        <taxon>Trichomonas</taxon>
    </lineage>
</organism>